<sequence length="92" mass="10001">MSPLRERDIKTNGTRPVSFFLSLTIRFAADTNTNAQSPLPLNSAVARISPATSQTLHHETANLICPNTSFYYADPVAWLATCVDTAVAYQAS</sequence>
<name>A0ABD0M309_9CAEN</name>
<evidence type="ECO:0000313" key="1">
    <source>
        <dbReference type="EMBL" id="KAK7506285.1"/>
    </source>
</evidence>
<proteinExistence type="predicted"/>
<organism evidence="1 2">
    <name type="scientific">Batillaria attramentaria</name>
    <dbReference type="NCBI Taxonomy" id="370345"/>
    <lineage>
        <taxon>Eukaryota</taxon>
        <taxon>Metazoa</taxon>
        <taxon>Spiralia</taxon>
        <taxon>Lophotrochozoa</taxon>
        <taxon>Mollusca</taxon>
        <taxon>Gastropoda</taxon>
        <taxon>Caenogastropoda</taxon>
        <taxon>Sorbeoconcha</taxon>
        <taxon>Cerithioidea</taxon>
        <taxon>Batillariidae</taxon>
        <taxon>Batillaria</taxon>
    </lineage>
</organism>
<accession>A0ABD0M309</accession>
<dbReference type="AlphaFoldDB" id="A0ABD0M309"/>
<gene>
    <name evidence="1" type="ORF">BaRGS_00002397</name>
</gene>
<protein>
    <submittedName>
        <fullName evidence="1">Uncharacterized protein</fullName>
    </submittedName>
</protein>
<keyword evidence="2" id="KW-1185">Reference proteome</keyword>
<dbReference type="EMBL" id="JACVVK020000007">
    <property type="protein sequence ID" value="KAK7506285.1"/>
    <property type="molecule type" value="Genomic_DNA"/>
</dbReference>
<reference evidence="1 2" key="1">
    <citation type="journal article" date="2023" name="Sci. Data">
        <title>Genome assembly of the Korean intertidal mud-creeper Batillaria attramentaria.</title>
        <authorList>
            <person name="Patra A.K."/>
            <person name="Ho P.T."/>
            <person name="Jun S."/>
            <person name="Lee S.J."/>
            <person name="Kim Y."/>
            <person name="Won Y.J."/>
        </authorList>
    </citation>
    <scope>NUCLEOTIDE SEQUENCE [LARGE SCALE GENOMIC DNA]</scope>
    <source>
        <strain evidence="1">Wonlab-2016</strain>
    </source>
</reference>
<dbReference type="Proteomes" id="UP001519460">
    <property type="component" value="Unassembled WGS sequence"/>
</dbReference>
<comment type="caution">
    <text evidence="1">The sequence shown here is derived from an EMBL/GenBank/DDBJ whole genome shotgun (WGS) entry which is preliminary data.</text>
</comment>
<evidence type="ECO:0000313" key="2">
    <source>
        <dbReference type="Proteomes" id="UP001519460"/>
    </source>
</evidence>